<dbReference type="STRING" id="1261640.BHK98_08060"/>
<dbReference type="Pfam" id="PF02775">
    <property type="entry name" value="TPP_enzyme_C"/>
    <property type="match status" value="1"/>
</dbReference>
<dbReference type="InterPro" id="IPR029061">
    <property type="entry name" value="THDP-binding"/>
</dbReference>
<dbReference type="PANTHER" id="PTHR48084">
    <property type="entry name" value="2-OXOGLUTARATE OXIDOREDUCTASE SUBUNIT KORB-RELATED"/>
    <property type="match status" value="1"/>
</dbReference>
<evidence type="ECO:0000259" key="2">
    <source>
        <dbReference type="Pfam" id="PF02775"/>
    </source>
</evidence>
<dbReference type="CDD" id="cd03375">
    <property type="entry name" value="TPP_OGFOR"/>
    <property type="match status" value="1"/>
</dbReference>
<evidence type="ECO:0000313" key="3">
    <source>
        <dbReference type="EMBL" id="OLR56997.1"/>
    </source>
</evidence>
<dbReference type="InterPro" id="IPR011766">
    <property type="entry name" value="TPP_enzyme_TPP-bd"/>
</dbReference>
<dbReference type="GO" id="GO:0030976">
    <property type="term" value="F:thiamine pyrophosphate binding"/>
    <property type="evidence" value="ECO:0007669"/>
    <property type="project" value="InterPro"/>
</dbReference>
<dbReference type="Gene3D" id="3.40.50.970">
    <property type="match status" value="1"/>
</dbReference>
<dbReference type="GO" id="GO:0045333">
    <property type="term" value="P:cellular respiration"/>
    <property type="evidence" value="ECO:0007669"/>
    <property type="project" value="UniProtKB-ARBA"/>
</dbReference>
<keyword evidence="4" id="KW-1185">Reference proteome</keyword>
<dbReference type="Proteomes" id="UP000187404">
    <property type="component" value="Unassembled WGS sequence"/>
</dbReference>
<comment type="caution">
    <text evidence="3">The sequence shown here is derived from an EMBL/GenBank/DDBJ whole genome shotgun (WGS) entry which is preliminary data.</text>
</comment>
<protein>
    <submittedName>
        <fullName evidence="3">2-oxoacid:ferredoxin oxidoreductase subunit beta</fullName>
    </submittedName>
</protein>
<proteinExistence type="predicted"/>
<evidence type="ECO:0000313" key="4">
    <source>
        <dbReference type="Proteomes" id="UP000187404"/>
    </source>
</evidence>
<dbReference type="PANTHER" id="PTHR48084:SF1">
    <property type="entry name" value="2-OXOGLUTARATE SYNTHASE SUBUNIT KORB"/>
    <property type="match status" value="1"/>
</dbReference>
<dbReference type="EMBL" id="MJIE01000001">
    <property type="protein sequence ID" value="OLR56997.1"/>
    <property type="molecule type" value="Genomic_DNA"/>
</dbReference>
<dbReference type="RefSeq" id="WP_075715089.1">
    <property type="nucleotide sequence ID" value="NZ_MJIE01000001.1"/>
</dbReference>
<keyword evidence="1" id="KW-0560">Oxidoreductase</keyword>
<dbReference type="GO" id="GO:0016625">
    <property type="term" value="F:oxidoreductase activity, acting on the aldehyde or oxo group of donors, iron-sulfur protein as acceptor"/>
    <property type="evidence" value="ECO:0007669"/>
    <property type="project" value="UniProtKB-ARBA"/>
</dbReference>
<evidence type="ECO:0000256" key="1">
    <source>
        <dbReference type="ARBA" id="ARBA00023002"/>
    </source>
</evidence>
<reference evidence="3 4" key="1">
    <citation type="journal article" date="2016" name="Appl. Environ. Microbiol.">
        <title>Function and Phylogeny of Bacterial Butyryl Coenzyme A:Acetate Transferases and Their Diversity in the Proximal Colon of Swine.</title>
        <authorList>
            <person name="Trachsel J."/>
            <person name="Bayles D.O."/>
            <person name="Looft T."/>
            <person name="Levine U.Y."/>
            <person name="Allen H.K."/>
        </authorList>
    </citation>
    <scope>NUCLEOTIDE SEQUENCE [LARGE SCALE GENOMIC DNA]</scope>
    <source>
        <strain evidence="3 4">68-3-10</strain>
    </source>
</reference>
<accession>A0A1Q9JLG4</accession>
<feature type="domain" description="Thiamine pyrophosphate enzyme TPP-binding" evidence="2">
    <location>
        <begin position="52"/>
        <end position="198"/>
    </location>
</feature>
<sequence>MPSKLVQETMRTRRLPHIWCPGCGHGILMRDVCQAIYNVGLPKERVAIVSGIGCSSRAAGYMNYNTLHTTHGRAIAFATGIKMARPELHVIVVTGDGDAAAIGGNHLIHACRRNIDMTVVIFNNNIYGMTGGQYSPTTPTGEKGTTAPYGNIDGDFDLPKLSEAAGATYTARGDCFHVPQMIRLIENGIRHKGFSVIEGVSICPTYYGRKNKKGSAVEMMHWQEQNCIDIKKAAKMEPAELEGKVLLGEFSRVEGRPEYVEEYDKIIHIAGGDR</sequence>
<gene>
    <name evidence="3" type="ORF">BHK98_08060</name>
</gene>
<name>A0A1Q9JLG4_9FIRM</name>
<dbReference type="OrthoDB" id="9775140at2"/>
<organism evidence="3 4">
    <name type="scientific">Hornefia porci</name>
    <dbReference type="NCBI Taxonomy" id="2652292"/>
    <lineage>
        <taxon>Bacteria</taxon>
        <taxon>Bacillati</taxon>
        <taxon>Bacillota</taxon>
        <taxon>Clostridia</taxon>
        <taxon>Peptostreptococcales</taxon>
        <taxon>Anaerovoracaceae</taxon>
        <taxon>Hornefia</taxon>
    </lineage>
</organism>
<dbReference type="InterPro" id="IPR051457">
    <property type="entry name" value="2-oxoacid:Fd_oxidoreductase"/>
</dbReference>
<dbReference type="SUPFAM" id="SSF52518">
    <property type="entry name" value="Thiamin diphosphate-binding fold (THDP-binding)"/>
    <property type="match status" value="1"/>
</dbReference>
<dbReference type="AlphaFoldDB" id="A0A1Q9JLG4"/>